<evidence type="ECO:0000313" key="2">
    <source>
        <dbReference type="Proteomes" id="UP000606499"/>
    </source>
</evidence>
<evidence type="ECO:0000313" key="1">
    <source>
        <dbReference type="EMBL" id="MBC5726682.1"/>
    </source>
</evidence>
<reference evidence="1" key="1">
    <citation type="submission" date="2020-08" db="EMBL/GenBank/DDBJ databases">
        <title>Genome public.</title>
        <authorList>
            <person name="Liu C."/>
            <person name="Sun Q."/>
        </authorList>
    </citation>
    <scope>NUCLEOTIDE SEQUENCE</scope>
    <source>
        <strain evidence="1">NSJ-28</strain>
    </source>
</reference>
<dbReference type="AlphaFoldDB" id="A0A923LZ69"/>
<gene>
    <name evidence="1" type="ORF">H8S45_14615</name>
</gene>
<name>A0A923LZ69_9FIRM</name>
<accession>A0A923LZ69</accession>
<sequence length="112" mass="12685">MPEPQIEKAPEMSALLEGIAAGKATTQIIRENPRLAFRVNDIDTLRQTFLSEKYAEQNRAVEVQYIYGATGTGKTRGIYQRHGARDIYRVTNYRSGKGVSFDDYHGQDCDRV</sequence>
<dbReference type="Proteomes" id="UP000606499">
    <property type="component" value="Unassembled WGS sequence"/>
</dbReference>
<keyword evidence="2" id="KW-1185">Reference proteome</keyword>
<dbReference type="EMBL" id="JACOPL010000023">
    <property type="protein sequence ID" value="MBC5726682.1"/>
    <property type="molecule type" value="Genomic_DNA"/>
</dbReference>
<dbReference type="RefSeq" id="WP_186950384.1">
    <property type="nucleotide sequence ID" value="NZ_JACOPL010000023.1"/>
</dbReference>
<comment type="caution">
    <text evidence="1">The sequence shown here is derived from an EMBL/GenBank/DDBJ whole genome shotgun (WGS) entry which is preliminary data.</text>
</comment>
<proteinExistence type="predicted"/>
<protein>
    <submittedName>
        <fullName evidence="1">Uncharacterized protein</fullName>
    </submittedName>
</protein>
<organism evidence="1 2">
    <name type="scientific">Agathobaculum faecis</name>
    <dbReference type="NCBI Taxonomy" id="2763013"/>
    <lineage>
        <taxon>Bacteria</taxon>
        <taxon>Bacillati</taxon>
        <taxon>Bacillota</taxon>
        <taxon>Clostridia</taxon>
        <taxon>Eubacteriales</taxon>
        <taxon>Butyricicoccaceae</taxon>
        <taxon>Agathobaculum</taxon>
    </lineage>
</organism>